<dbReference type="Proteomes" id="UP000183376">
    <property type="component" value="Chromosome I"/>
</dbReference>
<gene>
    <name evidence="2" type="ORF">SAMN04489726_6631</name>
</gene>
<protein>
    <submittedName>
        <fullName evidence="2">Uncharacterized protein</fullName>
    </submittedName>
</protein>
<keyword evidence="3" id="KW-1185">Reference proteome</keyword>
<proteinExistence type="predicted"/>
<feature type="signal peptide" evidence="1">
    <location>
        <begin position="1"/>
        <end position="23"/>
    </location>
</feature>
<dbReference type="RefSeq" id="WP_030426824.1">
    <property type="nucleotide sequence ID" value="NZ_JOEF01000001.1"/>
</dbReference>
<dbReference type="STRING" id="211114.SAMN04489726_6631"/>
<organism evidence="2 3">
    <name type="scientific">Allokutzneria albata</name>
    <name type="common">Kibdelosporangium albatum</name>
    <dbReference type="NCBI Taxonomy" id="211114"/>
    <lineage>
        <taxon>Bacteria</taxon>
        <taxon>Bacillati</taxon>
        <taxon>Actinomycetota</taxon>
        <taxon>Actinomycetes</taxon>
        <taxon>Pseudonocardiales</taxon>
        <taxon>Pseudonocardiaceae</taxon>
        <taxon>Allokutzneria</taxon>
    </lineage>
</organism>
<evidence type="ECO:0000313" key="2">
    <source>
        <dbReference type="EMBL" id="SDN44141.1"/>
    </source>
</evidence>
<dbReference type="EMBL" id="LT629701">
    <property type="protein sequence ID" value="SDN44141.1"/>
    <property type="molecule type" value="Genomic_DNA"/>
</dbReference>
<evidence type="ECO:0000313" key="3">
    <source>
        <dbReference type="Proteomes" id="UP000183376"/>
    </source>
</evidence>
<feature type="chain" id="PRO_5039365242" evidence="1">
    <location>
        <begin position="24"/>
        <end position="173"/>
    </location>
</feature>
<reference evidence="2 3" key="1">
    <citation type="submission" date="2016-10" db="EMBL/GenBank/DDBJ databases">
        <authorList>
            <person name="de Groot N.N."/>
        </authorList>
    </citation>
    <scope>NUCLEOTIDE SEQUENCE [LARGE SCALE GENOMIC DNA]</scope>
    <source>
        <strain evidence="2 3">DSM 44149</strain>
    </source>
</reference>
<accession>A0A1H0BEU8</accession>
<keyword evidence="1" id="KW-0732">Signal</keyword>
<dbReference type="OrthoDB" id="9907986at2"/>
<dbReference type="AlphaFoldDB" id="A0A1H0BEU8"/>
<name>A0A1H0BEU8_ALLAB</name>
<sequence length="173" mass="17866">MKKLFLGAAVLGALAFSAVPAVAAADAQPGPGIAETRLFDGRQIGRTPGLAIEGALAAAYNRASWAGFSRSQCSVVRTSYLPVSGGYDGSAVISCTRPGAKAAAVVVAETQNFHASDYGSDKKRAINNALDMARRHAAIAGYVPTAQCVTVHTDSAQISIGFWHANVVISCTR</sequence>
<evidence type="ECO:0000256" key="1">
    <source>
        <dbReference type="SAM" id="SignalP"/>
    </source>
</evidence>